<evidence type="ECO:0000313" key="1">
    <source>
        <dbReference type="EMBL" id="CAG8655430.1"/>
    </source>
</evidence>
<keyword evidence="2" id="KW-1185">Reference proteome</keyword>
<dbReference type="EMBL" id="CAJVPU010016780">
    <property type="protein sequence ID" value="CAG8655430.1"/>
    <property type="molecule type" value="Genomic_DNA"/>
</dbReference>
<organism evidence="1 2">
    <name type="scientific">Dentiscutata heterogama</name>
    <dbReference type="NCBI Taxonomy" id="1316150"/>
    <lineage>
        <taxon>Eukaryota</taxon>
        <taxon>Fungi</taxon>
        <taxon>Fungi incertae sedis</taxon>
        <taxon>Mucoromycota</taxon>
        <taxon>Glomeromycotina</taxon>
        <taxon>Glomeromycetes</taxon>
        <taxon>Diversisporales</taxon>
        <taxon>Gigasporaceae</taxon>
        <taxon>Dentiscutata</taxon>
    </lineage>
</organism>
<proteinExistence type="predicted"/>
<evidence type="ECO:0000313" key="2">
    <source>
        <dbReference type="Proteomes" id="UP000789702"/>
    </source>
</evidence>
<dbReference type="Proteomes" id="UP000789702">
    <property type="component" value="Unassembled WGS sequence"/>
</dbReference>
<feature type="non-terminal residue" evidence="1">
    <location>
        <position position="305"/>
    </location>
</feature>
<comment type="caution">
    <text evidence="1">The sequence shown here is derived from an EMBL/GenBank/DDBJ whole genome shotgun (WGS) entry which is preliminary data.</text>
</comment>
<name>A0ACA9NG51_9GLOM</name>
<protein>
    <submittedName>
        <fullName evidence="1">1010_t:CDS:1</fullName>
    </submittedName>
</protein>
<gene>
    <name evidence="1" type="ORF">DHETER_LOCUS9499</name>
</gene>
<accession>A0ACA9NG51</accession>
<sequence>MTSKDLTKPFYYGNNNESIESFMADYEGYAAMKDWDDAKKRLVIGLHVAEPLRDWVRNIVEAKNTWEGIRQVSQSDQEAKDTSRIDKLEFSISKLTKVVKNMSNNKNQYTRNQPRGSSQTNWHQRQGPERVLAAISKKSDDLNKREKGIDKENMNISGADVRYFEASETSHNDGTEFLKIEMAKGESIFDVRNWNLRKRKIPETEVRHQSHNGESDELKSLCNRLVNGTKNTSSVKIKEIKPIAEEELLKSYCGNVVYWNNSHECEDEMIKTQMSEVIMRLTKDRMNTLNINNKISNQDQMYLET</sequence>
<reference evidence="1" key="1">
    <citation type="submission" date="2021-06" db="EMBL/GenBank/DDBJ databases">
        <authorList>
            <person name="Kallberg Y."/>
            <person name="Tangrot J."/>
            <person name="Rosling A."/>
        </authorList>
    </citation>
    <scope>NUCLEOTIDE SEQUENCE</scope>
    <source>
        <strain evidence="1">IL203A</strain>
    </source>
</reference>